<feature type="signal peptide" evidence="1">
    <location>
        <begin position="1"/>
        <end position="17"/>
    </location>
</feature>
<proteinExistence type="predicted"/>
<dbReference type="EMBL" id="JBBXJM010000003">
    <property type="protein sequence ID" value="KAL1409890.1"/>
    <property type="molecule type" value="Genomic_DNA"/>
</dbReference>
<sequence>MLFHTIVLTLTAALVTAAPAPEVQGGAVASTPGPVPSRLSVGAGTQTKRGSNPQIVEPIFYKIERSPETAQDDDADTPQNLARDSASVNVRCFDRPDCTGNEIFPAGTVYTIPRGWMALWPYTQAGDILGSCRFDVWNNFGGKFWMMADAPSGKKPWDQPHVSGENFSNGWGQYCVNQWKDSMTAKENRKLAAVQRLW</sequence>
<protein>
    <recommendedName>
        <fullName evidence="4">Ecp2 effector protein domain-containing protein</fullName>
    </recommendedName>
</protein>
<evidence type="ECO:0008006" key="4">
    <source>
        <dbReference type="Google" id="ProtNLM"/>
    </source>
</evidence>
<name>A0ABR3Q585_9TREE</name>
<keyword evidence="1" id="KW-0732">Signal</keyword>
<keyword evidence="3" id="KW-1185">Reference proteome</keyword>
<evidence type="ECO:0000313" key="2">
    <source>
        <dbReference type="EMBL" id="KAL1409890.1"/>
    </source>
</evidence>
<feature type="chain" id="PRO_5046499905" description="Ecp2 effector protein domain-containing protein" evidence="1">
    <location>
        <begin position="18"/>
        <end position="198"/>
    </location>
</feature>
<gene>
    <name evidence="2" type="ORF">Q8F55_003889</name>
</gene>
<accession>A0ABR3Q585</accession>
<dbReference type="GeneID" id="95984932"/>
<dbReference type="Proteomes" id="UP001565368">
    <property type="component" value="Unassembled WGS sequence"/>
</dbReference>
<comment type="caution">
    <text evidence="2">The sequence shown here is derived from an EMBL/GenBank/DDBJ whole genome shotgun (WGS) entry which is preliminary data.</text>
</comment>
<reference evidence="2 3" key="1">
    <citation type="submission" date="2023-08" db="EMBL/GenBank/DDBJ databases">
        <title>Annotated Genome Sequence of Vanrija albida AlHP1.</title>
        <authorList>
            <person name="Herzog R."/>
        </authorList>
    </citation>
    <scope>NUCLEOTIDE SEQUENCE [LARGE SCALE GENOMIC DNA]</scope>
    <source>
        <strain evidence="2 3">AlHP1</strain>
    </source>
</reference>
<evidence type="ECO:0000313" key="3">
    <source>
        <dbReference type="Proteomes" id="UP001565368"/>
    </source>
</evidence>
<organism evidence="2 3">
    <name type="scientific">Vanrija albida</name>
    <dbReference type="NCBI Taxonomy" id="181172"/>
    <lineage>
        <taxon>Eukaryota</taxon>
        <taxon>Fungi</taxon>
        <taxon>Dikarya</taxon>
        <taxon>Basidiomycota</taxon>
        <taxon>Agaricomycotina</taxon>
        <taxon>Tremellomycetes</taxon>
        <taxon>Trichosporonales</taxon>
        <taxon>Trichosporonaceae</taxon>
        <taxon>Vanrija</taxon>
    </lineage>
</organism>
<dbReference type="RefSeq" id="XP_069209834.1">
    <property type="nucleotide sequence ID" value="XM_069352416.1"/>
</dbReference>
<evidence type="ECO:0000256" key="1">
    <source>
        <dbReference type="SAM" id="SignalP"/>
    </source>
</evidence>